<comment type="subunit">
    <text evidence="2 5">Part of the 50S ribosomal subunit.</text>
</comment>
<feature type="domain" description="Large ribosomal subunit protein uL30-like ferredoxin-like fold" evidence="6">
    <location>
        <begin position="5"/>
        <end position="53"/>
    </location>
</feature>
<dbReference type="FunFam" id="3.30.1390.20:FF:000001">
    <property type="entry name" value="50S ribosomal protein L30"/>
    <property type="match status" value="1"/>
</dbReference>
<organism evidence="8 9">
    <name type="scientific">Clostridium cadaveris</name>
    <dbReference type="NCBI Taxonomy" id="1529"/>
    <lineage>
        <taxon>Bacteria</taxon>
        <taxon>Bacillati</taxon>
        <taxon>Bacillota</taxon>
        <taxon>Clostridia</taxon>
        <taxon>Eubacteriales</taxon>
        <taxon>Clostridiaceae</taxon>
        <taxon>Clostridium</taxon>
    </lineage>
</organism>
<dbReference type="AlphaFoldDB" id="A0A1I2L143"/>
<dbReference type="GO" id="GO:0006412">
    <property type="term" value="P:translation"/>
    <property type="evidence" value="ECO:0007669"/>
    <property type="project" value="UniProtKB-UniRule"/>
</dbReference>
<dbReference type="RefSeq" id="WP_027637836.1">
    <property type="nucleotide sequence ID" value="NZ_BAAACD010000008.1"/>
</dbReference>
<evidence type="ECO:0000313" key="7">
    <source>
        <dbReference type="EMBL" id="PWL55475.1"/>
    </source>
</evidence>
<evidence type="ECO:0000256" key="3">
    <source>
        <dbReference type="ARBA" id="ARBA00022980"/>
    </source>
</evidence>
<dbReference type="EMBL" id="QAMZ01000006">
    <property type="protein sequence ID" value="PWL55475.1"/>
    <property type="molecule type" value="Genomic_DNA"/>
</dbReference>
<keyword evidence="9" id="KW-1185">Reference proteome</keyword>
<dbReference type="InterPro" id="IPR016082">
    <property type="entry name" value="Ribosomal_uL30_ferredoxin-like"/>
</dbReference>
<dbReference type="EMBL" id="FOOE01000008">
    <property type="protein sequence ID" value="SFF72210.1"/>
    <property type="molecule type" value="Genomic_DNA"/>
</dbReference>
<dbReference type="HAMAP" id="MF_01371_B">
    <property type="entry name" value="Ribosomal_uL30_B"/>
    <property type="match status" value="1"/>
</dbReference>
<dbReference type="GeneID" id="90546169"/>
<dbReference type="InterPro" id="IPR005996">
    <property type="entry name" value="Ribosomal_uL30_bac-type"/>
</dbReference>
<dbReference type="Pfam" id="PF00327">
    <property type="entry name" value="Ribosomal_L30"/>
    <property type="match status" value="1"/>
</dbReference>
<evidence type="ECO:0000256" key="4">
    <source>
        <dbReference type="ARBA" id="ARBA00023274"/>
    </source>
</evidence>
<evidence type="ECO:0000256" key="1">
    <source>
        <dbReference type="ARBA" id="ARBA00007594"/>
    </source>
</evidence>
<accession>A0A1I2L143</accession>
<dbReference type="InterPro" id="IPR036919">
    <property type="entry name" value="Ribo_uL30_ferredoxin-like_sf"/>
</dbReference>
<comment type="similarity">
    <text evidence="1 5">Belongs to the universal ribosomal protein uL30 family.</text>
</comment>
<dbReference type="PIRSF" id="PIRSF002211">
    <property type="entry name" value="Ribosomal_L30_bac-type"/>
    <property type="match status" value="1"/>
</dbReference>
<reference evidence="8 9" key="1">
    <citation type="submission" date="2016-10" db="EMBL/GenBank/DDBJ databases">
        <authorList>
            <person name="de Groot N.N."/>
        </authorList>
    </citation>
    <scope>NUCLEOTIDE SEQUENCE [LARGE SCALE GENOMIC DNA]</scope>
    <source>
        <strain evidence="8 9">NLAE-zl-G419</strain>
    </source>
</reference>
<proteinExistence type="inferred from homology"/>
<dbReference type="GO" id="GO:0003735">
    <property type="term" value="F:structural constituent of ribosome"/>
    <property type="evidence" value="ECO:0007669"/>
    <property type="project" value="InterPro"/>
</dbReference>
<dbReference type="Gene3D" id="3.30.1390.20">
    <property type="entry name" value="Ribosomal protein L30, ferredoxin-like fold domain"/>
    <property type="match status" value="1"/>
</dbReference>
<dbReference type="GO" id="GO:0022625">
    <property type="term" value="C:cytosolic large ribosomal subunit"/>
    <property type="evidence" value="ECO:0007669"/>
    <property type="project" value="TreeGrafter"/>
</dbReference>
<evidence type="ECO:0000313" key="8">
    <source>
        <dbReference type="EMBL" id="SFF72210.1"/>
    </source>
</evidence>
<dbReference type="SUPFAM" id="SSF55129">
    <property type="entry name" value="Ribosomal protein L30p/L7e"/>
    <property type="match status" value="1"/>
</dbReference>
<dbReference type="eggNOG" id="COG1841">
    <property type="taxonomic scope" value="Bacteria"/>
</dbReference>
<dbReference type="Proteomes" id="UP000246114">
    <property type="component" value="Unassembled WGS sequence"/>
</dbReference>
<keyword evidence="3 5" id="KW-0689">Ribosomal protein</keyword>
<dbReference type="OrthoDB" id="9812790at2"/>
<evidence type="ECO:0000313" key="10">
    <source>
        <dbReference type="Proteomes" id="UP000246114"/>
    </source>
</evidence>
<evidence type="ECO:0000256" key="5">
    <source>
        <dbReference type="HAMAP-Rule" id="MF_01371"/>
    </source>
</evidence>
<evidence type="ECO:0000313" key="9">
    <source>
        <dbReference type="Proteomes" id="UP000182135"/>
    </source>
</evidence>
<protein>
    <recommendedName>
        <fullName evidence="5">Large ribosomal subunit protein uL30</fullName>
    </recommendedName>
</protein>
<dbReference type="PANTHER" id="PTHR15892">
    <property type="entry name" value="MITOCHONDRIAL RIBOSOMAL PROTEIN L30"/>
    <property type="match status" value="1"/>
</dbReference>
<sequence length="59" mass="6589">MAKMKITLVKSLIGRKKDHIATANALGLRKIGTVKEHEGTPQVMGMIKKIDYLLKVEEI</sequence>
<gene>
    <name evidence="5" type="primary">rpmD</name>
    <name evidence="7" type="ORF">DBY38_01770</name>
    <name evidence="8" type="ORF">SAMN04487885_10821</name>
</gene>
<dbReference type="STRING" id="1529.SAMN04487885_10821"/>
<name>A0A1I2L143_9CLOT</name>
<evidence type="ECO:0000256" key="2">
    <source>
        <dbReference type="ARBA" id="ARBA00011838"/>
    </source>
</evidence>
<reference evidence="7 10" key="2">
    <citation type="submission" date="2018-03" db="EMBL/GenBank/DDBJ databases">
        <title>The uncultured portion of the human microbiome is neutrally assembled.</title>
        <authorList>
            <person name="Jeraldo P."/>
            <person name="Boardman L."/>
            <person name="White B.A."/>
            <person name="Nelson H."/>
            <person name="Goldenfeld N."/>
            <person name="Chia N."/>
        </authorList>
    </citation>
    <scope>NUCLEOTIDE SEQUENCE [LARGE SCALE GENOMIC DNA]</scope>
    <source>
        <strain evidence="7">CIM:MAG 903</strain>
    </source>
</reference>
<evidence type="ECO:0000259" key="6">
    <source>
        <dbReference type="Pfam" id="PF00327"/>
    </source>
</evidence>
<dbReference type="PANTHER" id="PTHR15892:SF2">
    <property type="entry name" value="LARGE RIBOSOMAL SUBUNIT PROTEIN UL30M"/>
    <property type="match status" value="1"/>
</dbReference>
<keyword evidence="4 5" id="KW-0687">Ribonucleoprotein</keyword>
<dbReference type="CDD" id="cd01658">
    <property type="entry name" value="Ribosomal_L30"/>
    <property type="match status" value="1"/>
</dbReference>
<dbReference type="NCBIfam" id="TIGR01308">
    <property type="entry name" value="rpmD_bact"/>
    <property type="match status" value="1"/>
</dbReference>
<dbReference type="Proteomes" id="UP000182135">
    <property type="component" value="Unassembled WGS sequence"/>
</dbReference>